<dbReference type="OrthoDB" id="7068425at2"/>
<reference evidence="1 2" key="1">
    <citation type="submission" date="2019-03" db="EMBL/GenBank/DDBJ databases">
        <title>Genomic Encyclopedia of Type Strains, Phase IV (KMG-IV): sequencing the most valuable type-strain genomes for metagenomic binning, comparative biology and taxonomic classification.</title>
        <authorList>
            <person name="Goeker M."/>
        </authorList>
    </citation>
    <scope>NUCLEOTIDE SEQUENCE [LARGE SCALE GENOMIC DNA]</scope>
    <source>
        <strain evidence="1 2">DSM 15534</strain>
    </source>
</reference>
<dbReference type="EMBL" id="SMFT01000004">
    <property type="protein sequence ID" value="TCJ96167.1"/>
    <property type="molecule type" value="Genomic_DNA"/>
</dbReference>
<evidence type="ECO:0000313" key="1">
    <source>
        <dbReference type="EMBL" id="TCJ96167.1"/>
    </source>
</evidence>
<keyword evidence="2" id="KW-1185">Reference proteome</keyword>
<dbReference type="RefSeq" id="WP_132691464.1">
    <property type="nucleotide sequence ID" value="NZ_SMFT01000004.1"/>
</dbReference>
<dbReference type="Pfam" id="PF07102">
    <property type="entry name" value="YbcO"/>
    <property type="match status" value="1"/>
</dbReference>
<dbReference type="Gene3D" id="3.30.50.20">
    <property type="entry name" value="prophage-derive protein ybcO"/>
    <property type="match status" value="1"/>
</dbReference>
<protein>
    <submittedName>
        <fullName evidence="1">Uncharacterized protein DUF1364</fullName>
    </submittedName>
</protein>
<comment type="caution">
    <text evidence="1">The sequence shown here is derived from an EMBL/GenBank/DDBJ whole genome shotgun (WGS) entry which is preliminary data.</text>
</comment>
<name>A0A4R1FN22_9PAST</name>
<evidence type="ECO:0000313" key="2">
    <source>
        <dbReference type="Proteomes" id="UP000294702"/>
    </source>
</evidence>
<dbReference type="AlphaFoldDB" id="A0A4R1FN22"/>
<gene>
    <name evidence="1" type="ORF">EV694_1719</name>
</gene>
<sequence>MNLRKEAKGRECQVRLVGVCNYNPETVVLAHIRMAGLTGISQKANDIQGAWACSCCHDAIDGRTKTLYSKDELTLAHLQGVMRTQAILIQEGKIK</sequence>
<accession>A0A4R1FN22</accession>
<dbReference type="Proteomes" id="UP000294702">
    <property type="component" value="Unassembled WGS sequence"/>
</dbReference>
<dbReference type="InterPro" id="IPR010774">
    <property type="entry name" value="YbcO"/>
</dbReference>
<proteinExistence type="predicted"/>
<organism evidence="1 2">
    <name type="scientific">Volucribacter psittacicida</name>
    <dbReference type="NCBI Taxonomy" id="203482"/>
    <lineage>
        <taxon>Bacteria</taxon>
        <taxon>Pseudomonadati</taxon>
        <taxon>Pseudomonadota</taxon>
        <taxon>Gammaproteobacteria</taxon>
        <taxon>Pasteurellales</taxon>
        <taxon>Pasteurellaceae</taxon>
        <taxon>Volucribacter</taxon>
    </lineage>
</organism>